<dbReference type="Proteomes" id="UP000186456">
    <property type="component" value="Unassembled WGS sequence"/>
</dbReference>
<keyword evidence="2 4" id="KW-0547">Nucleotide-binding</keyword>
<dbReference type="PIRSF" id="PIRSF006806">
    <property type="entry name" value="FTHF_cligase"/>
    <property type="match status" value="1"/>
</dbReference>
<dbReference type="RefSeq" id="WP_056229066.1">
    <property type="nucleotide sequence ID" value="NZ_FNJN01000007.1"/>
</dbReference>
<dbReference type="GO" id="GO:0035999">
    <property type="term" value="P:tetrahydrofolate interconversion"/>
    <property type="evidence" value="ECO:0007669"/>
    <property type="project" value="TreeGrafter"/>
</dbReference>
<evidence type="ECO:0000256" key="2">
    <source>
        <dbReference type="ARBA" id="ARBA00022741"/>
    </source>
</evidence>
<keyword evidence="6" id="KW-0436">Ligase</keyword>
<dbReference type="GO" id="GO:0046872">
    <property type="term" value="F:metal ion binding"/>
    <property type="evidence" value="ECO:0007669"/>
    <property type="project" value="UniProtKB-KW"/>
</dbReference>
<feature type="binding site" evidence="4">
    <location>
        <begin position="9"/>
        <end position="13"/>
    </location>
    <ligand>
        <name>ATP</name>
        <dbReference type="ChEBI" id="CHEBI:30616"/>
    </ligand>
</feature>
<dbReference type="Gene3D" id="3.40.50.10420">
    <property type="entry name" value="NagB/RpiA/CoA transferase-like"/>
    <property type="match status" value="1"/>
</dbReference>
<feature type="binding site" evidence="4">
    <location>
        <position position="55"/>
    </location>
    <ligand>
        <name>substrate</name>
    </ligand>
</feature>
<comment type="catalytic activity">
    <reaction evidence="5">
        <text>(6S)-5-formyl-5,6,7,8-tetrahydrofolate + ATP = (6R)-5,10-methenyltetrahydrofolate + ADP + phosphate</text>
        <dbReference type="Rhea" id="RHEA:10488"/>
        <dbReference type="ChEBI" id="CHEBI:30616"/>
        <dbReference type="ChEBI" id="CHEBI:43474"/>
        <dbReference type="ChEBI" id="CHEBI:57455"/>
        <dbReference type="ChEBI" id="CHEBI:57457"/>
        <dbReference type="ChEBI" id="CHEBI:456216"/>
        <dbReference type="EC" id="6.3.3.2"/>
    </reaction>
</comment>
<accession>A0A1H0RS09</accession>
<dbReference type="InterPro" id="IPR037171">
    <property type="entry name" value="NagB/RpiA_transferase-like"/>
</dbReference>
<comment type="similarity">
    <text evidence="1 5">Belongs to the 5-formyltetrahydrofolate cyclo-ligase family.</text>
</comment>
<evidence type="ECO:0000313" key="6">
    <source>
        <dbReference type="EMBL" id="SDP31746.1"/>
    </source>
</evidence>
<dbReference type="EMBL" id="FNJN01000007">
    <property type="protein sequence ID" value="SDP31746.1"/>
    <property type="molecule type" value="Genomic_DNA"/>
</dbReference>
<dbReference type="PANTHER" id="PTHR23407:SF1">
    <property type="entry name" value="5-FORMYLTETRAHYDROFOLATE CYCLO-LIGASE"/>
    <property type="match status" value="1"/>
</dbReference>
<organism evidence="6 7">
    <name type="scientific">Microbacterium testaceum (strain StLB037)</name>
    <dbReference type="NCBI Taxonomy" id="979556"/>
    <lineage>
        <taxon>Bacteria</taxon>
        <taxon>Bacillati</taxon>
        <taxon>Actinomycetota</taxon>
        <taxon>Actinomycetes</taxon>
        <taxon>Micrococcales</taxon>
        <taxon>Microbacteriaceae</taxon>
        <taxon>Microbacterium</taxon>
    </lineage>
</organism>
<protein>
    <recommendedName>
        <fullName evidence="5">5-formyltetrahydrofolate cyclo-ligase</fullName>
        <ecNumber evidence="5">6.3.3.2</ecNumber>
    </recommendedName>
</protein>
<sequence length="198" mass="21346">MPDRIEQAKRALRADLRERRQTISAHAREVAAAGVTEQLDALVARLGARSISCFLSTPTEPGTHAFVRAAVGRGIRVLLPITREDGLLDWSVATPDTEITEGLFGLPEPIGDVLGPIAVNDVDLLIIPAAAVDHQGMRLGWGRGYFDKTLGSMEKCPPVYAVIFDSELIDDVPRDVHDQPVTGVVTPTRTLPLAAHTS</sequence>
<dbReference type="GO" id="GO:0009396">
    <property type="term" value="P:folic acid-containing compound biosynthetic process"/>
    <property type="evidence" value="ECO:0007669"/>
    <property type="project" value="TreeGrafter"/>
</dbReference>
<keyword evidence="3 4" id="KW-0067">ATP-binding</keyword>
<proteinExistence type="inferred from homology"/>
<dbReference type="InterPro" id="IPR002698">
    <property type="entry name" value="FTHF_cligase"/>
</dbReference>
<keyword evidence="5" id="KW-0460">Magnesium</keyword>
<name>A0A1H0RS09_MICTS</name>
<dbReference type="NCBIfam" id="TIGR02727">
    <property type="entry name" value="MTHFS_bact"/>
    <property type="match status" value="1"/>
</dbReference>
<dbReference type="GO" id="GO:0030272">
    <property type="term" value="F:5-formyltetrahydrofolate cyclo-ligase activity"/>
    <property type="evidence" value="ECO:0007669"/>
    <property type="project" value="UniProtKB-EC"/>
</dbReference>
<dbReference type="InterPro" id="IPR024185">
    <property type="entry name" value="FTHF_cligase-like_sf"/>
</dbReference>
<keyword evidence="5" id="KW-0479">Metal-binding</keyword>
<dbReference type="SUPFAM" id="SSF100950">
    <property type="entry name" value="NagB/RpiA/CoA transferase-like"/>
    <property type="match status" value="1"/>
</dbReference>
<evidence type="ECO:0000256" key="1">
    <source>
        <dbReference type="ARBA" id="ARBA00010638"/>
    </source>
</evidence>
<comment type="cofactor">
    <cofactor evidence="5">
        <name>Mg(2+)</name>
        <dbReference type="ChEBI" id="CHEBI:18420"/>
    </cofactor>
</comment>
<evidence type="ECO:0000256" key="3">
    <source>
        <dbReference type="ARBA" id="ARBA00022840"/>
    </source>
</evidence>
<dbReference type="PANTHER" id="PTHR23407">
    <property type="entry name" value="ATPASE INHIBITOR/5-FORMYLTETRAHYDROFOLATE CYCLO-LIGASE"/>
    <property type="match status" value="1"/>
</dbReference>
<reference evidence="6 7" key="1">
    <citation type="submission" date="2016-10" db="EMBL/GenBank/DDBJ databases">
        <authorList>
            <person name="de Groot N.N."/>
        </authorList>
    </citation>
    <scope>NUCLEOTIDE SEQUENCE [LARGE SCALE GENOMIC DNA]</scope>
    <source>
        <strain evidence="6 7">StLB037</strain>
    </source>
</reference>
<feature type="binding site" evidence="4">
    <location>
        <position position="60"/>
    </location>
    <ligand>
        <name>substrate</name>
    </ligand>
</feature>
<dbReference type="AlphaFoldDB" id="A0A1H0RS09"/>
<dbReference type="Pfam" id="PF01812">
    <property type="entry name" value="5-FTHF_cyc-lig"/>
    <property type="match status" value="1"/>
</dbReference>
<evidence type="ECO:0000256" key="5">
    <source>
        <dbReference type="RuleBase" id="RU361279"/>
    </source>
</evidence>
<dbReference type="GO" id="GO:0005524">
    <property type="term" value="F:ATP binding"/>
    <property type="evidence" value="ECO:0007669"/>
    <property type="project" value="UniProtKB-KW"/>
</dbReference>
<gene>
    <name evidence="6" type="ORF">SAMN04487788_2996</name>
</gene>
<evidence type="ECO:0000313" key="7">
    <source>
        <dbReference type="Proteomes" id="UP000186456"/>
    </source>
</evidence>
<evidence type="ECO:0000256" key="4">
    <source>
        <dbReference type="PIRSR" id="PIRSR006806-1"/>
    </source>
</evidence>
<dbReference type="EC" id="6.3.3.2" evidence="5"/>